<name>A0A1C3E731_9PLAN</name>
<evidence type="ECO:0000256" key="1">
    <source>
        <dbReference type="SAM" id="MobiDB-lite"/>
    </source>
</evidence>
<keyword evidence="4" id="KW-1185">Reference proteome</keyword>
<gene>
    <name evidence="3" type="ORF">A6X21_10230</name>
</gene>
<dbReference type="InterPro" id="IPR006528">
    <property type="entry name" value="Phage_head_morphogenesis_dom"/>
</dbReference>
<reference evidence="3 4" key="1">
    <citation type="submission" date="2016-05" db="EMBL/GenBank/DDBJ databases">
        <title>Genomic and physiological characterization of Planctopirus sp. isolated from fresh water lake.</title>
        <authorList>
            <person name="Subhash Y."/>
            <person name="Ramana C."/>
        </authorList>
    </citation>
    <scope>NUCLEOTIDE SEQUENCE [LARGE SCALE GENOMIC DNA]</scope>
    <source>
        <strain evidence="3 4">JC280</strain>
    </source>
</reference>
<accession>A0A1C3E731</accession>
<evidence type="ECO:0000313" key="4">
    <source>
        <dbReference type="Proteomes" id="UP000094828"/>
    </source>
</evidence>
<proteinExistence type="predicted"/>
<comment type="caution">
    <text evidence="3">The sequence shown here is derived from an EMBL/GenBank/DDBJ whole genome shotgun (WGS) entry which is preliminary data.</text>
</comment>
<dbReference type="Proteomes" id="UP000094828">
    <property type="component" value="Unassembled WGS sequence"/>
</dbReference>
<feature type="region of interest" description="Disordered" evidence="1">
    <location>
        <begin position="156"/>
        <end position="176"/>
    </location>
</feature>
<dbReference type="AlphaFoldDB" id="A0A1C3E731"/>
<dbReference type="EMBL" id="LYDR01000145">
    <property type="protein sequence ID" value="ODA29058.1"/>
    <property type="molecule type" value="Genomic_DNA"/>
</dbReference>
<dbReference type="OrthoDB" id="276656at2"/>
<feature type="domain" description="Phage head morphogenesis" evidence="2">
    <location>
        <begin position="83"/>
        <end position="208"/>
    </location>
</feature>
<evidence type="ECO:0000259" key="2">
    <source>
        <dbReference type="Pfam" id="PF04233"/>
    </source>
</evidence>
<organism evidence="3 4">
    <name type="scientific">Planctopirus hydrillae</name>
    <dbReference type="NCBI Taxonomy" id="1841610"/>
    <lineage>
        <taxon>Bacteria</taxon>
        <taxon>Pseudomonadati</taxon>
        <taxon>Planctomycetota</taxon>
        <taxon>Planctomycetia</taxon>
        <taxon>Planctomycetales</taxon>
        <taxon>Planctomycetaceae</taxon>
        <taxon>Planctopirus</taxon>
    </lineage>
</organism>
<dbReference type="STRING" id="1841610.A6X21_10230"/>
<dbReference type="Pfam" id="PF04233">
    <property type="entry name" value="Phage_Mu_F"/>
    <property type="match status" value="1"/>
</dbReference>
<dbReference type="RefSeq" id="WP_068850572.1">
    <property type="nucleotide sequence ID" value="NZ_LYDR01000145.1"/>
</dbReference>
<evidence type="ECO:0000313" key="3">
    <source>
        <dbReference type="EMBL" id="ODA29058.1"/>
    </source>
</evidence>
<protein>
    <recommendedName>
        <fullName evidence="2">Phage head morphogenesis domain-containing protein</fullName>
    </recommendedName>
</protein>
<sequence>MIPQWAQLTMQGARFESAWIGDTKRQRLHEALLGMVYQLNEAELPPSFHVDLSPAMQEHIREFLRSREVGVWSQVGATVHDRLRRALQRALKDGDNPVQMRKRVNEVLTNAEKYQAARIARTETTGAMNHGQQLEREDIGIERKEWVSTLDIKTRGSQPGDAFNHRAADGKTVGNDEQFTVSGQRLAYPGDSSHGASAGNICNCRCAAVSSFEDEPKLSAASNNQGTPSFDNFANGVNSKASDQFVEDLKNHVNSLPAKVLNFLKDNSITVRAVGNLVDEFQNDPIDAYGAYYKKDALIAEEPILQIGRVKIGHSHWRGTANHEIGHAIDEVEKWSNDKDLHDAFDRDLQNAIKDKTLTPKIQLKIATIFGPGGHEELVAQFFELELAGAGRAWEQPKLVKKLFPESIALLRKKYQEWLKTP</sequence>